<evidence type="ECO:0000259" key="4">
    <source>
        <dbReference type="PROSITE" id="PS50893"/>
    </source>
</evidence>
<dbReference type="InterPro" id="IPR027417">
    <property type="entry name" value="P-loop_NTPase"/>
</dbReference>
<keyword evidence="2" id="KW-0547">Nucleotide-binding</keyword>
<dbReference type="GO" id="GO:0005524">
    <property type="term" value="F:ATP binding"/>
    <property type="evidence" value="ECO:0007669"/>
    <property type="project" value="UniProtKB-KW"/>
</dbReference>
<dbReference type="Pfam" id="PF00005">
    <property type="entry name" value="ABC_tran"/>
    <property type="match status" value="1"/>
</dbReference>
<feature type="domain" description="ABC transporter" evidence="4">
    <location>
        <begin position="4"/>
        <end position="233"/>
    </location>
</feature>
<dbReference type="GO" id="GO:0016887">
    <property type="term" value="F:ATP hydrolysis activity"/>
    <property type="evidence" value="ECO:0007669"/>
    <property type="project" value="InterPro"/>
</dbReference>
<evidence type="ECO:0000256" key="3">
    <source>
        <dbReference type="ARBA" id="ARBA00022840"/>
    </source>
</evidence>
<dbReference type="AlphaFoldDB" id="A0A1Y5FDQ6"/>
<evidence type="ECO:0000313" key="6">
    <source>
        <dbReference type="Proteomes" id="UP000196531"/>
    </source>
</evidence>
<dbReference type="SMART" id="SM00382">
    <property type="entry name" value="AAA"/>
    <property type="match status" value="1"/>
</dbReference>
<dbReference type="PANTHER" id="PTHR42939:SF1">
    <property type="entry name" value="ABC TRANSPORTER ATP-BINDING PROTEIN ALBC-RELATED"/>
    <property type="match status" value="1"/>
</dbReference>
<sequence>MNIIEANGITKKYGRHMALDDVSLTIEKGSVFALLGPNGAGKTTFVKSLLGLVRLNKGELSLNGTSVTEATSREGVGYLPEKFSFYPYYTVYGCVAFFGKMNGISGADLHEKVEEALAKTGVLELKDKKINAISKGQLQRTGIATLLVGDSELLILDEPFSGLDPLGIKELKDLIQSLAKEENKTIFINSHILSEMEKMCKTMAILNKGKIVVKGEIQSLLKGVSLEDYFYKLIKGDA</sequence>
<name>A0A1Y5FDQ6_9BACT</name>
<accession>A0A1Y5FDQ6</accession>
<comment type="caution">
    <text evidence="5">The sequence shown here is derived from an EMBL/GenBank/DDBJ whole genome shotgun (WGS) entry which is preliminary data.</text>
</comment>
<dbReference type="Proteomes" id="UP000196531">
    <property type="component" value="Unassembled WGS sequence"/>
</dbReference>
<dbReference type="PROSITE" id="PS50893">
    <property type="entry name" value="ABC_TRANSPORTER_2"/>
    <property type="match status" value="1"/>
</dbReference>
<gene>
    <name evidence="5" type="ORF">A9Q84_12270</name>
</gene>
<organism evidence="5 6">
    <name type="scientific">Halobacteriovorax marinus</name>
    <dbReference type="NCBI Taxonomy" id="97084"/>
    <lineage>
        <taxon>Bacteria</taxon>
        <taxon>Pseudomonadati</taxon>
        <taxon>Bdellovibrionota</taxon>
        <taxon>Bacteriovoracia</taxon>
        <taxon>Bacteriovoracales</taxon>
        <taxon>Halobacteriovoraceae</taxon>
        <taxon>Halobacteriovorax</taxon>
    </lineage>
</organism>
<reference evidence="6" key="1">
    <citation type="journal article" date="2017" name="Proc. Natl. Acad. Sci. U.S.A.">
        <title>Simulation of Deepwater Horizon oil plume reveals substrate specialization within a complex community of hydrocarbon-degraders.</title>
        <authorList>
            <person name="Hu P."/>
            <person name="Dubinsky E.A."/>
            <person name="Probst A.J."/>
            <person name="Wang J."/>
            <person name="Sieber C.M.K."/>
            <person name="Tom L.M."/>
            <person name="Gardinali P."/>
            <person name="Banfield J.F."/>
            <person name="Atlas R.M."/>
            <person name="Andersen G.L."/>
        </authorList>
    </citation>
    <scope>NUCLEOTIDE SEQUENCE [LARGE SCALE GENOMIC DNA]</scope>
</reference>
<dbReference type="SUPFAM" id="SSF52540">
    <property type="entry name" value="P-loop containing nucleoside triphosphate hydrolases"/>
    <property type="match status" value="1"/>
</dbReference>
<proteinExistence type="predicted"/>
<protein>
    <recommendedName>
        <fullName evidence="4">ABC transporter domain-containing protein</fullName>
    </recommendedName>
</protein>
<dbReference type="PANTHER" id="PTHR42939">
    <property type="entry name" value="ABC TRANSPORTER ATP-BINDING PROTEIN ALBC-RELATED"/>
    <property type="match status" value="1"/>
</dbReference>
<dbReference type="InterPro" id="IPR003439">
    <property type="entry name" value="ABC_transporter-like_ATP-bd"/>
</dbReference>
<keyword evidence="1" id="KW-0813">Transport</keyword>
<dbReference type="InterPro" id="IPR051782">
    <property type="entry name" value="ABC_Transporter_VariousFunc"/>
</dbReference>
<dbReference type="Gene3D" id="3.40.50.300">
    <property type="entry name" value="P-loop containing nucleotide triphosphate hydrolases"/>
    <property type="match status" value="1"/>
</dbReference>
<dbReference type="EMBL" id="MAAO01000006">
    <property type="protein sequence ID" value="OUR97099.1"/>
    <property type="molecule type" value="Genomic_DNA"/>
</dbReference>
<evidence type="ECO:0000256" key="1">
    <source>
        <dbReference type="ARBA" id="ARBA00022448"/>
    </source>
</evidence>
<evidence type="ECO:0000256" key="2">
    <source>
        <dbReference type="ARBA" id="ARBA00022741"/>
    </source>
</evidence>
<keyword evidence="3" id="KW-0067">ATP-binding</keyword>
<evidence type="ECO:0000313" key="5">
    <source>
        <dbReference type="EMBL" id="OUR97099.1"/>
    </source>
</evidence>
<dbReference type="InterPro" id="IPR003593">
    <property type="entry name" value="AAA+_ATPase"/>
</dbReference>